<dbReference type="InterPro" id="IPR059049">
    <property type="entry name" value="TSEN34_N"/>
</dbReference>
<keyword evidence="2 5" id="KW-0819">tRNA processing</keyword>
<comment type="caution">
    <text evidence="10">The sequence shown here is derived from an EMBL/GenBank/DDBJ whole genome shotgun (WGS) entry which is preliminary data.</text>
</comment>
<evidence type="ECO:0000256" key="7">
    <source>
        <dbReference type="SAM" id="MobiDB-lite"/>
    </source>
</evidence>
<dbReference type="GO" id="GO:0003676">
    <property type="term" value="F:nucleic acid binding"/>
    <property type="evidence" value="ECO:0007669"/>
    <property type="project" value="InterPro"/>
</dbReference>
<dbReference type="Proteomes" id="UP001203852">
    <property type="component" value="Unassembled WGS sequence"/>
</dbReference>
<evidence type="ECO:0000256" key="3">
    <source>
        <dbReference type="ARBA" id="ARBA00023239"/>
    </source>
</evidence>
<dbReference type="SUPFAM" id="SSF53032">
    <property type="entry name" value="tRNA-intron endonuclease catalytic domain-like"/>
    <property type="match status" value="1"/>
</dbReference>
<dbReference type="GO" id="GO:0000213">
    <property type="term" value="F:tRNA-intron lyase activity"/>
    <property type="evidence" value="ECO:0007669"/>
    <property type="project" value="UniProtKB-UniRule"/>
</dbReference>
<comment type="function">
    <text evidence="4">Constitutes one of the two catalytic subunit of the tRNA-splicing endonuclease complex, a complex responsible for identification and cleavage of the splice sites in pre-tRNA. It cleaves pre-tRNA at the 5'- and 3'-splice sites to release the intron. The products are an intron and two tRNA half-molecules bearing 2',3'-cyclic phosphate and 5'-OH termini. There are no conserved sequences at the splice sites, but the intron is invariably located at the same site in the gene, placing the splice sites an invariant distance from the constant structural features of the tRNA body. It probably carries the active site for 3'-splice site cleavage.</text>
</comment>
<feature type="region of interest" description="Disordered" evidence="7">
    <location>
        <begin position="112"/>
        <end position="191"/>
    </location>
</feature>
<dbReference type="InterPro" id="IPR016690">
    <property type="entry name" value="TSEN34"/>
</dbReference>
<keyword evidence="11" id="KW-1185">Reference proteome</keyword>
<comment type="similarity">
    <text evidence="1 5">Belongs to the tRNA-intron endonuclease family.</text>
</comment>
<feature type="domain" description="TSEN34 N-terminal" evidence="9">
    <location>
        <begin position="17"/>
        <end position="85"/>
    </location>
</feature>
<feature type="compositionally biased region" description="Polar residues" evidence="7">
    <location>
        <begin position="177"/>
        <end position="191"/>
    </location>
</feature>
<evidence type="ECO:0000259" key="8">
    <source>
        <dbReference type="Pfam" id="PF01974"/>
    </source>
</evidence>
<dbReference type="EMBL" id="MU404352">
    <property type="protein sequence ID" value="KAI1615064.1"/>
    <property type="molecule type" value="Genomic_DNA"/>
</dbReference>
<evidence type="ECO:0000256" key="1">
    <source>
        <dbReference type="ARBA" id="ARBA00008078"/>
    </source>
</evidence>
<name>A0AAN6E0Z3_9EURO</name>
<dbReference type="PANTHER" id="PTHR13070">
    <property type="entry name" value="TRNA-SPLICING ENDONUCLEASE SUBUNIT SEN34-RELATED"/>
    <property type="match status" value="1"/>
</dbReference>
<sequence>MDSSSDLGFDYQPDLPVPISVVGGRYLIFDVKIATYLRREHRICGAQIGTLPLAPSQNVFLGMPAEIMPEEAQLLVERGVAYILDEARAHDQALHSAEKTRRDDYLASIEQQSREFEEARSQEKEQARQRALKKQSQKSAKCSVPRENSTATNLLDFEDSDEHGNASTDVPGVVATDRSNSQASASTAVPSNLSAANTVQITPATSELLLPIPPSTPRPAIKDLPPSYPLYRHLHDKGYFTTPGLRFGCQYTVYPGDPLRFHSHFLAVGAEWDEPIDLMNIVGGGRLGTGVKKGFLLGGASPAGDVRTFSVEWAAM</sequence>
<feature type="active site" evidence="6">
    <location>
        <position position="254"/>
    </location>
</feature>
<evidence type="ECO:0000256" key="5">
    <source>
        <dbReference type="PIRNR" id="PIRNR017250"/>
    </source>
</evidence>
<evidence type="ECO:0000256" key="2">
    <source>
        <dbReference type="ARBA" id="ARBA00022694"/>
    </source>
</evidence>
<dbReference type="PANTHER" id="PTHR13070:SF0">
    <property type="entry name" value="TRNA-SPLICING ENDONUCLEASE SUBUNIT SEN34"/>
    <property type="match status" value="1"/>
</dbReference>
<protein>
    <recommendedName>
        <fullName evidence="5">tRNA-splicing endonuclease subunit Sen34</fullName>
        <ecNumber evidence="5">4.6.1.16</ecNumber>
    </recommendedName>
</protein>
<proteinExistence type="inferred from homology"/>
<dbReference type="InterPro" id="IPR006676">
    <property type="entry name" value="tRNA_splic"/>
</dbReference>
<dbReference type="NCBIfam" id="TIGR00324">
    <property type="entry name" value="endA"/>
    <property type="match status" value="1"/>
</dbReference>
<dbReference type="Gene3D" id="3.40.1350.10">
    <property type="match status" value="1"/>
</dbReference>
<dbReference type="InterPro" id="IPR011856">
    <property type="entry name" value="tRNA_endonuc-like_dom_sf"/>
</dbReference>
<evidence type="ECO:0000313" key="11">
    <source>
        <dbReference type="Proteomes" id="UP001203852"/>
    </source>
</evidence>
<reference evidence="10" key="1">
    <citation type="journal article" date="2022" name="bioRxiv">
        <title>Deciphering the potential niche of two novel black yeast fungi from a biological soil crust based on their genomes, phenotypes, and melanin regulation.</title>
        <authorList>
            <consortium name="DOE Joint Genome Institute"/>
            <person name="Carr E.C."/>
            <person name="Barton Q."/>
            <person name="Grambo S."/>
            <person name="Sullivan M."/>
            <person name="Renfro C.M."/>
            <person name="Kuo A."/>
            <person name="Pangilinan J."/>
            <person name="Lipzen A."/>
            <person name="Keymanesh K."/>
            <person name="Savage E."/>
            <person name="Barry K."/>
            <person name="Grigoriev I.V."/>
            <person name="Riekhof W.R."/>
            <person name="Harris S.S."/>
        </authorList>
    </citation>
    <scope>NUCLEOTIDE SEQUENCE</scope>
    <source>
        <strain evidence="10">JF 03-4F</strain>
    </source>
</reference>
<keyword evidence="10" id="KW-0540">Nuclease</keyword>
<evidence type="ECO:0000313" key="10">
    <source>
        <dbReference type="EMBL" id="KAI1615064.1"/>
    </source>
</evidence>
<feature type="active site" evidence="6">
    <location>
        <position position="262"/>
    </location>
</feature>
<keyword evidence="10" id="KW-0378">Hydrolase</keyword>
<dbReference type="Pfam" id="PF26577">
    <property type="entry name" value="TSEN34_N"/>
    <property type="match status" value="1"/>
</dbReference>
<feature type="compositionally biased region" description="Basic and acidic residues" evidence="7">
    <location>
        <begin position="112"/>
        <end position="128"/>
    </location>
</feature>
<dbReference type="Pfam" id="PF01974">
    <property type="entry name" value="tRNA_int_endo"/>
    <property type="match status" value="1"/>
</dbReference>
<keyword evidence="10" id="KW-0255">Endonuclease</keyword>
<dbReference type="InterPro" id="IPR036167">
    <property type="entry name" value="tRNA_intron_Endo_cat-like_sf"/>
</dbReference>
<dbReference type="EC" id="4.6.1.16" evidence="5"/>
<keyword evidence="3 5" id="KW-0456">Lyase</keyword>
<gene>
    <name evidence="10" type="ORF">EDD36DRAFT_175060</name>
</gene>
<dbReference type="AlphaFoldDB" id="A0AAN6E0Z3"/>
<evidence type="ECO:0000259" key="9">
    <source>
        <dbReference type="Pfam" id="PF26577"/>
    </source>
</evidence>
<dbReference type="CDD" id="cd22363">
    <property type="entry name" value="tRNA-intron_lyase_C"/>
    <property type="match status" value="1"/>
</dbReference>
<dbReference type="GO" id="GO:0000379">
    <property type="term" value="P:tRNA-type intron splice site recognition and cleavage"/>
    <property type="evidence" value="ECO:0007669"/>
    <property type="project" value="UniProtKB-UniRule"/>
</dbReference>
<dbReference type="InterPro" id="IPR006677">
    <property type="entry name" value="tRNA_intron_Endonuc_cat-like"/>
</dbReference>
<dbReference type="GO" id="GO:0000214">
    <property type="term" value="C:tRNA-intron endonuclease complex"/>
    <property type="evidence" value="ECO:0007669"/>
    <property type="project" value="UniProtKB-UniRule"/>
</dbReference>
<dbReference type="PIRSF" id="PIRSF017250">
    <property type="entry name" value="tRNA_splic_SEN34"/>
    <property type="match status" value="1"/>
</dbReference>
<accession>A0AAN6E0Z3</accession>
<feature type="domain" description="tRNA intron endonuclease catalytic" evidence="8">
    <location>
        <begin position="227"/>
        <end position="306"/>
    </location>
</feature>
<dbReference type="FunFam" id="3.40.1350.10:FF:000008">
    <property type="entry name" value="tRNA-splicing endonuclease subunit Sen34"/>
    <property type="match status" value="1"/>
</dbReference>
<evidence type="ECO:0000256" key="6">
    <source>
        <dbReference type="PIRSR" id="PIRSR017250-50"/>
    </source>
</evidence>
<feature type="active site" evidence="6">
    <location>
        <position position="293"/>
    </location>
</feature>
<organism evidence="10 11">
    <name type="scientific">Exophiala viscosa</name>
    <dbReference type="NCBI Taxonomy" id="2486360"/>
    <lineage>
        <taxon>Eukaryota</taxon>
        <taxon>Fungi</taxon>
        <taxon>Dikarya</taxon>
        <taxon>Ascomycota</taxon>
        <taxon>Pezizomycotina</taxon>
        <taxon>Eurotiomycetes</taxon>
        <taxon>Chaetothyriomycetidae</taxon>
        <taxon>Chaetothyriales</taxon>
        <taxon>Herpotrichiellaceae</taxon>
        <taxon>Exophiala</taxon>
    </lineage>
</organism>
<evidence type="ECO:0000256" key="4">
    <source>
        <dbReference type="ARBA" id="ARBA00059865"/>
    </source>
</evidence>